<reference evidence="1" key="1">
    <citation type="submission" date="2020-05" db="EMBL/GenBank/DDBJ databases">
        <authorList>
            <person name="Chiriac C."/>
            <person name="Salcher M."/>
            <person name="Ghai R."/>
            <person name="Kavagutti S V."/>
        </authorList>
    </citation>
    <scope>NUCLEOTIDE SEQUENCE</scope>
</reference>
<dbReference type="AlphaFoldDB" id="A0A6J6X135"/>
<accession>A0A6J6X135</accession>
<organism evidence="1">
    <name type="scientific">freshwater metagenome</name>
    <dbReference type="NCBI Taxonomy" id="449393"/>
    <lineage>
        <taxon>unclassified sequences</taxon>
        <taxon>metagenomes</taxon>
        <taxon>ecological metagenomes</taxon>
    </lineage>
</organism>
<gene>
    <name evidence="1" type="ORF">UFOPK2975_00531</name>
</gene>
<proteinExistence type="predicted"/>
<sequence>MTVVFAIVAALAVFVIAATVIGREAHRLDALAPRVIYDIEEATSFVADRLPSDSQARLTYAELRKMLVLHMGWLHSKGLQPQDVTDLRQNITESVVFGEETLTAFLMGEAMEARIEVLDDVDIVHVVRAHLDYFEAIGAVGPSASSTDL</sequence>
<dbReference type="EMBL" id="CAFAAG010000026">
    <property type="protein sequence ID" value="CAB4790169.1"/>
    <property type="molecule type" value="Genomic_DNA"/>
</dbReference>
<evidence type="ECO:0000313" key="1">
    <source>
        <dbReference type="EMBL" id="CAB4790169.1"/>
    </source>
</evidence>
<name>A0A6J6X135_9ZZZZ</name>
<protein>
    <submittedName>
        <fullName evidence="1">Unannotated protein</fullName>
    </submittedName>
</protein>